<dbReference type="NCBIfam" id="NF003717">
    <property type="entry name" value="PRK05327.1"/>
    <property type="match status" value="1"/>
</dbReference>
<dbReference type="PROSITE" id="PS00632">
    <property type="entry name" value="RIBOSOMAL_S4"/>
    <property type="match status" value="1"/>
</dbReference>
<dbReference type="InterPro" id="IPR001912">
    <property type="entry name" value="Ribosomal_uS4_N"/>
</dbReference>
<evidence type="ECO:0000313" key="11">
    <source>
        <dbReference type="EMBL" id="KAB2374388.1"/>
    </source>
</evidence>
<keyword evidence="2 7" id="KW-0699">rRNA-binding</keyword>
<dbReference type="Gene3D" id="3.10.290.10">
    <property type="entry name" value="RNA-binding S4 domain"/>
    <property type="match status" value="1"/>
</dbReference>
<comment type="function">
    <text evidence="7">One of the primary rRNA binding proteins, it binds directly to 16S rRNA where it nucleates assembly of the body of the 30S subunit.</text>
</comment>
<protein>
    <recommendedName>
        <fullName evidence="6 7">Small ribosomal subunit protein uS4</fullName>
    </recommendedName>
</protein>
<evidence type="ECO:0000256" key="7">
    <source>
        <dbReference type="HAMAP-Rule" id="MF_01306"/>
    </source>
</evidence>
<proteinExistence type="inferred from homology"/>
<gene>
    <name evidence="7 11" type="primary">rpsD</name>
    <name evidence="11" type="ORF">F9B16_27535</name>
</gene>
<dbReference type="NCBIfam" id="TIGR01017">
    <property type="entry name" value="rpsD_bact"/>
    <property type="match status" value="1"/>
</dbReference>
<dbReference type="InterPro" id="IPR002942">
    <property type="entry name" value="S4_RNA-bd"/>
</dbReference>
<accession>A0A6L3VST4</accession>
<dbReference type="OrthoDB" id="9803672at2"/>
<evidence type="ECO:0000256" key="4">
    <source>
        <dbReference type="ARBA" id="ARBA00022980"/>
    </source>
</evidence>
<dbReference type="SUPFAM" id="SSF55174">
    <property type="entry name" value="Alpha-L RNA-binding motif"/>
    <property type="match status" value="1"/>
</dbReference>
<organism evidence="11 12">
    <name type="scientific">Actinomadura montaniterrae</name>
    <dbReference type="NCBI Taxonomy" id="1803903"/>
    <lineage>
        <taxon>Bacteria</taxon>
        <taxon>Bacillati</taxon>
        <taxon>Actinomycetota</taxon>
        <taxon>Actinomycetes</taxon>
        <taxon>Streptosporangiales</taxon>
        <taxon>Thermomonosporaceae</taxon>
        <taxon>Actinomadura</taxon>
    </lineage>
</organism>
<dbReference type="RefSeq" id="WP_151543110.1">
    <property type="nucleotide sequence ID" value="NZ_WBMR01000093.1"/>
</dbReference>
<evidence type="ECO:0000256" key="6">
    <source>
        <dbReference type="ARBA" id="ARBA00035254"/>
    </source>
</evidence>
<dbReference type="HAMAP" id="MF_01306_B">
    <property type="entry name" value="Ribosomal_uS4_B"/>
    <property type="match status" value="1"/>
</dbReference>
<dbReference type="InterPro" id="IPR018079">
    <property type="entry name" value="Ribosomal_uS4_CS"/>
</dbReference>
<dbReference type="SMART" id="SM00363">
    <property type="entry name" value="S4"/>
    <property type="match status" value="1"/>
</dbReference>
<feature type="domain" description="Small ribosomal subunit protein uS4 N-terminal" evidence="10">
    <location>
        <begin position="2"/>
        <end position="90"/>
    </location>
</feature>
<dbReference type="PANTHER" id="PTHR11831">
    <property type="entry name" value="30S 40S RIBOSOMAL PROTEIN"/>
    <property type="match status" value="1"/>
</dbReference>
<evidence type="ECO:0000313" key="12">
    <source>
        <dbReference type="Proteomes" id="UP000483004"/>
    </source>
</evidence>
<comment type="similarity">
    <text evidence="1 7 8">Belongs to the universal ribosomal protein uS4 family.</text>
</comment>
<keyword evidence="12" id="KW-1185">Reference proteome</keyword>
<keyword evidence="4 7" id="KW-0689">Ribosomal protein</keyword>
<dbReference type="PANTHER" id="PTHR11831:SF4">
    <property type="entry name" value="SMALL RIBOSOMAL SUBUNIT PROTEIN US4M"/>
    <property type="match status" value="1"/>
</dbReference>
<keyword evidence="3 7" id="KW-0694">RNA-binding</keyword>
<keyword evidence="5 7" id="KW-0687">Ribonucleoprotein</keyword>
<dbReference type="InterPro" id="IPR036986">
    <property type="entry name" value="S4_RNA-bd_sf"/>
</dbReference>
<dbReference type="GO" id="GO:0042274">
    <property type="term" value="P:ribosomal small subunit biogenesis"/>
    <property type="evidence" value="ECO:0007669"/>
    <property type="project" value="TreeGrafter"/>
</dbReference>
<dbReference type="FunFam" id="3.10.290.10:FF:000001">
    <property type="entry name" value="30S ribosomal protein S4"/>
    <property type="match status" value="1"/>
</dbReference>
<comment type="function">
    <text evidence="7">With S5 and S12 plays an important role in translational accuracy.</text>
</comment>
<dbReference type="Pfam" id="PF01479">
    <property type="entry name" value="S4"/>
    <property type="match status" value="1"/>
</dbReference>
<dbReference type="CDD" id="cd00165">
    <property type="entry name" value="S4"/>
    <property type="match status" value="1"/>
</dbReference>
<evidence type="ECO:0000256" key="8">
    <source>
        <dbReference type="RuleBase" id="RU003699"/>
    </source>
</evidence>
<reference evidence="11 12" key="1">
    <citation type="submission" date="2019-09" db="EMBL/GenBank/DDBJ databases">
        <title>Actinomadura physcomitrii sp. nov., a novel actinomycete isolated from moss [Physcomitrium sphaericum (Ludw) Fuernr].</title>
        <authorList>
            <person name="Liu C."/>
            <person name="Zhuang X."/>
        </authorList>
    </citation>
    <scope>NUCLEOTIDE SEQUENCE [LARGE SCALE GENOMIC DNA]</scope>
    <source>
        <strain evidence="11 12">CYP1-1B</strain>
    </source>
</reference>
<dbReference type="GO" id="GO:0003735">
    <property type="term" value="F:structural constituent of ribosome"/>
    <property type="evidence" value="ECO:0007669"/>
    <property type="project" value="InterPro"/>
</dbReference>
<sequence length="201" mass="22901">MNNPRPKVRLSRALGIPLTPKSVKYFEARPYPPGVHGRARKQESDYKVRLREKQRLRAQYNIREAQLSNAFAKAAKAGGKTGEALLVDLERRLDALVLRAGFARTIYQARQFVVHRHILVNGRRVDRPSFRLRPGDVITVAERSHKMDAFQIAAAGGHTDTVPPYLDVRHDALAAQLTRLPERREIPVICDEQLVVEHYSR</sequence>
<dbReference type="EMBL" id="WBMR01000093">
    <property type="protein sequence ID" value="KAB2374388.1"/>
    <property type="molecule type" value="Genomic_DNA"/>
</dbReference>
<evidence type="ECO:0000259" key="9">
    <source>
        <dbReference type="SMART" id="SM00363"/>
    </source>
</evidence>
<evidence type="ECO:0000256" key="3">
    <source>
        <dbReference type="ARBA" id="ARBA00022884"/>
    </source>
</evidence>
<evidence type="ECO:0000256" key="1">
    <source>
        <dbReference type="ARBA" id="ARBA00007465"/>
    </source>
</evidence>
<dbReference type="InterPro" id="IPR022801">
    <property type="entry name" value="Ribosomal_uS4"/>
</dbReference>
<dbReference type="GO" id="GO:0006412">
    <property type="term" value="P:translation"/>
    <property type="evidence" value="ECO:0007669"/>
    <property type="project" value="UniProtKB-UniRule"/>
</dbReference>
<dbReference type="GO" id="GO:0015935">
    <property type="term" value="C:small ribosomal subunit"/>
    <property type="evidence" value="ECO:0007669"/>
    <property type="project" value="InterPro"/>
</dbReference>
<dbReference type="AlphaFoldDB" id="A0A6L3VST4"/>
<dbReference type="GO" id="GO:0019843">
    <property type="term" value="F:rRNA binding"/>
    <property type="evidence" value="ECO:0007669"/>
    <property type="project" value="UniProtKB-UniRule"/>
</dbReference>
<dbReference type="Gene3D" id="1.10.1050.10">
    <property type="entry name" value="Ribosomal Protein S4 Delta 41, Chain A, domain 1"/>
    <property type="match status" value="1"/>
</dbReference>
<evidence type="ECO:0000256" key="2">
    <source>
        <dbReference type="ARBA" id="ARBA00022730"/>
    </source>
</evidence>
<dbReference type="Pfam" id="PF00163">
    <property type="entry name" value="Ribosomal_S4"/>
    <property type="match status" value="1"/>
</dbReference>
<name>A0A6L3VST4_9ACTN</name>
<evidence type="ECO:0000259" key="10">
    <source>
        <dbReference type="SMART" id="SM01390"/>
    </source>
</evidence>
<dbReference type="Proteomes" id="UP000483004">
    <property type="component" value="Unassembled WGS sequence"/>
</dbReference>
<feature type="domain" description="RNA-binding S4" evidence="9">
    <location>
        <begin position="91"/>
        <end position="153"/>
    </location>
</feature>
<evidence type="ECO:0000256" key="5">
    <source>
        <dbReference type="ARBA" id="ARBA00023274"/>
    </source>
</evidence>
<comment type="subunit">
    <text evidence="7">Part of the 30S ribosomal subunit. Contacts protein S5. The interaction surface between S4 and S5 is involved in control of translational fidelity.</text>
</comment>
<dbReference type="InterPro" id="IPR005709">
    <property type="entry name" value="Ribosomal_uS4_bac-type"/>
</dbReference>
<comment type="caution">
    <text evidence="11">The sequence shown here is derived from an EMBL/GenBank/DDBJ whole genome shotgun (WGS) entry which is preliminary data.</text>
</comment>
<dbReference type="PROSITE" id="PS50889">
    <property type="entry name" value="S4"/>
    <property type="match status" value="1"/>
</dbReference>
<dbReference type="SMART" id="SM01390">
    <property type="entry name" value="Ribosomal_S4"/>
    <property type="match status" value="1"/>
</dbReference>